<gene>
    <name evidence="1" type="ORF">K1Y72_18445</name>
</gene>
<name>A0ABS7FVC3_9ACTN</name>
<evidence type="ECO:0000313" key="1">
    <source>
        <dbReference type="EMBL" id="MBW8484369.1"/>
    </source>
</evidence>
<keyword evidence="2" id="KW-1185">Reference proteome</keyword>
<comment type="caution">
    <text evidence="1">The sequence shown here is derived from an EMBL/GenBank/DDBJ whole genome shotgun (WGS) entry which is preliminary data.</text>
</comment>
<organism evidence="1 2">
    <name type="scientific">Actinomadura parmotrematis</name>
    <dbReference type="NCBI Taxonomy" id="2864039"/>
    <lineage>
        <taxon>Bacteria</taxon>
        <taxon>Bacillati</taxon>
        <taxon>Actinomycetota</taxon>
        <taxon>Actinomycetes</taxon>
        <taxon>Streptosporangiales</taxon>
        <taxon>Thermomonosporaceae</taxon>
        <taxon>Actinomadura</taxon>
    </lineage>
</organism>
<dbReference type="RefSeq" id="WP_220167602.1">
    <property type="nucleotide sequence ID" value="NZ_JAIBOA010000011.1"/>
</dbReference>
<protein>
    <submittedName>
        <fullName evidence="1">Uncharacterized protein</fullName>
    </submittedName>
</protein>
<sequence length="96" mass="11100">MEAEAERERPDYFGFSCFLPAYEAMGKSEAIFRMLEKRKIRISESARAKIHECRDHDQLDAWFRYTTSYASPEDVIRGLRGEIYELGSATARGPCL</sequence>
<reference evidence="1 2" key="1">
    <citation type="submission" date="2021-07" db="EMBL/GenBank/DDBJ databases">
        <title>Actinomadura sp. PM05-2 isolated from lichen.</title>
        <authorList>
            <person name="Somphong A."/>
            <person name="Phongsopitanun W."/>
            <person name="Tanasupawat S."/>
            <person name="Peongsungnone V."/>
        </authorList>
    </citation>
    <scope>NUCLEOTIDE SEQUENCE [LARGE SCALE GENOMIC DNA]</scope>
    <source>
        <strain evidence="1 2">PM05-2</strain>
    </source>
</reference>
<proteinExistence type="predicted"/>
<accession>A0ABS7FVC3</accession>
<dbReference type="Proteomes" id="UP000774570">
    <property type="component" value="Unassembled WGS sequence"/>
</dbReference>
<evidence type="ECO:0000313" key="2">
    <source>
        <dbReference type="Proteomes" id="UP000774570"/>
    </source>
</evidence>
<dbReference type="EMBL" id="JAIBOA010000011">
    <property type="protein sequence ID" value="MBW8484369.1"/>
    <property type="molecule type" value="Genomic_DNA"/>
</dbReference>